<dbReference type="PANTHER" id="PTHR30085:SF6">
    <property type="entry name" value="ABC TRANSPORTER GLUTAMINE-BINDING PROTEIN GLNH"/>
    <property type="match status" value="1"/>
</dbReference>
<feature type="domain" description="Solute-binding protein family 3/N-terminal" evidence="5">
    <location>
        <begin position="55"/>
        <end position="274"/>
    </location>
</feature>
<dbReference type="InterPro" id="IPR051455">
    <property type="entry name" value="Bact_solute-bind_prot3"/>
</dbReference>
<reference evidence="6" key="1">
    <citation type="submission" date="2019-04" db="EMBL/GenBank/DDBJ databases">
        <title>Evolution of Biomass-Degrading Anaerobic Consortia Revealed by Metagenomics.</title>
        <authorList>
            <person name="Peng X."/>
        </authorList>
    </citation>
    <scope>NUCLEOTIDE SEQUENCE</scope>
    <source>
        <strain evidence="6">SIG195</strain>
    </source>
</reference>
<accession>A0A927X952</accession>
<sequence length="292" mass="31703">MKIVKRFLAIVSLLVVVLLVGCSTSKSSSSTSSSSSSSGNTAKARTLDEIKESGTIKIGVFSDKKPFGYVDEKGDYQGYDVYFADRLAKDLGVDVEYVAVDPASRVEYLTSAKVDIILANFTVTDERAEQVDFALPYMKVALGVVSPSSQLISSVDDLEGKTLIVGKGTTAETYFEKNYPKVNLLKYDQYSEAYQALLDGRGDALSTDNTEVLAWALENKGYEVGITSLGDTDTIAPAVQKGNTALLDWINDEIKTLGEENFFHKDYEETLEPVYGDAANPDDLVVEGGNVD</sequence>
<evidence type="ECO:0000313" key="7">
    <source>
        <dbReference type="Proteomes" id="UP000700800"/>
    </source>
</evidence>
<name>A0A927X952_9STRE</name>
<comment type="similarity">
    <text evidence="1">Belongs to the bacterial solute-binding protein 3 family.</text>
</comment>
<gene>
    <name evidence="6" type="ORF">E7156_01445</name>
</gene>
<comment type="caution">
    <text evidence="6">The sequence shown here is derived from an EMBL/GenBank/DDBJ whole genome shotgun (WGS) entry which is preliminary data.</text>
</comment>
<dbReference type="Proteomes" id="UP000700800">
    <property type="component" value="Unassembled WGS sequence"/>
</dbReference>
<dbReference type="AlphaFoldDB" id="A0A927X952"/>
<proteinExistence type="inferred from homology"/>
<keyword evidence="3" id="KW-0732">Signal</keyword>
<protein>
    <submittedName>
        <fullName evidence="6">Transporter substrate-binding domain-containing protein</fullName>
    </submittedName>
</protein>
<dbReference type="PROSITE" id="PS51257">
    <property type="entry name" value="PROKAR_LIPOPROTEIN"/>
    <property type="match status" value="1"/>
</dbReference>
<evidence type="ECO:0000256" key="2">
    <source>
        <dbReference type="ARBA" id="ARBA00022448"/>
    </source>
</evidence>
<dbReference type="Gene3D" id="3.40.190.10">
    <property type="entry name" value="Periplasmic binding protein-like II"/>
    <property type="match status" value="2"/>
</dbReference>
<evidence type="ECO:0000256" key="1">
    <source>
        <dbReference type="ARBA" id="ARBA00010333"/>
    </source>
</evidence>
<dbReference type="GO" id="GO:0030288">
    <property type="term" value="C:outer membrane-bounded periplasmic space"/>
    <property type="evidence" value="ECO:0007669"/>
    <property type="project" value="TreeGrafter"/>
</dbReference>
<feature type="region of interest" description="Disordered" evidence="4">
    <location>
        <begin position="24"/>
        <end position="44"/>
    </location>
</feature>
<dbReference type="SUPFAM" id="SSF53850">
    <property type="entry name" value="Periplasmic binding protein-like II"/>
    <property type="match status" value="1"/>
</dbReference>
<dbReference type="GO" id="GO:0005576">
    <property type="term" value="C:extracellular region"/>
    <property type="evidence" value="ECO:0007669"/>
    <property type="project" value="TreeGrafter"/>
</dbReference>
<organism evidence="6 7">
    <name type="scientific">Streptococcus gallolyticus</name>
    <dbReference type="NCBI Taxonomy" id="315405"/>
    <lineage>
        <taxon>Bacteria</taxon>
        <taxon>Bacillati</taxon>
        <taxon>Bacillota</taxon>
        <taxon>Bacilli</taxon>
        <taxon>Lactobacillales</taxon>
        <taxon>Streptococcaceae</taxon>
        <taxon>Streptococcus</taxon>
    </lineage>
</organism>
<dbReference type="GO" id="GO:0006865">
    <property type="term" value="P:amino acid transport"/>
    <property type="evidence" value="ECO:0007669"/>
    <property type="project" value="TreeGrafter"/>
</dbReference>
<dbReference type="InterPro" id="IPR001638">
    <property type="entry name" value="Solute-binding_3/MltF_N"/>
</dbReference>
<dbReference type="PANTHER" id="PTHR30085">
    <property type="entry name" value="AMINO ACID ABC TRANSPORTER PERMEASE"/>
    <property type="match status" value="1"/>
</dbReference>
<dbReference type="SMART" id="SM00062">
    <property type="entry name" value="PBPb"/>
    <property type="match status" value="1"/>
</dbReference>
<evidence type="ECO:0000256" key="4">
    <source>
        <dbReference type="SAM" id="MobiDB-lite"/>
    </source>
</evidence>
<dbReference type="CDD" id="cd13694">
    <property type="entry name" value="PBP2_Cysteine"/>
    <property type="match status" value="1"/>
</dbReference>
<keyword evidence="2" id="KW-0813">Transport</keyword>
<dbReference type="EMBL" id="SVAF01000003">
    <property type="protein sequence ID" value="MBE6163986.1"/>
    <property type="molecule type" value="Genomic_DNA"/>
</dbReference>
<evidence type="ECO:0000256" key="3">
    <source>
        <dbReference type="ARBA" id="ARBA00022729"/>
    </source>
</evidence>
<dbReference type="Pfam" id="PF00497">
    <property type="entry name" value="SBP_bac_3"/>
    <property type="match status" value="1"/>
</dbReference>
<feature type="compositionally biased region" description="Low complexity" evidence="4">
    <location>
        <begin position="24"/>
        <end position="38"/>
    </location>
</feature>
<evidence type="ECO:0000259" key="5">
    <source>
        <dbReference type="SMART" id="SM00062"/>
    </source>
</evidence>
<evidence type="ECO:0000313" key="6">
    <source>
        <dbReference type="EMBL" id="MBE6163986.1"/>
    </source>
</evidence>